<evidence type="ECO:0008006" key="3">
    <source>
        <dbReference type="Google" id="ProtNLM"/>
    </source>
</evidence>
<evidence type="ECO:0000313" key="2">
    <source>
        <dbReference type="Proteomes" id="UP001515480"/>
    </source>
</evidence>
<comment type="caution">
    <text evidence="1">The sequence shown here is derived from an EMBL/GenBank/DDBJ whole genome shotgun (WGS) entry which is preliminary data.</text>
</comment>
<name>A0AB34JJV6_PRYPA</name>
<accession>A0AB34JJV6</accession>
<dbReference type="Proteomes" id="UP001515480">
    <property type="component" value="Unassembled WGS sequence"/>
</dbReference>
<evidence type="ECO:0000313" key="1">
    <source>
        <dbReference type="EMBL" id="KAL1522330.1"/>
    </source>
</evidence>
<reference evidence="1 2" key="1">
    <citation type="journal article" date="2024" name="Science">
        <title>Giant polyketide synthase enzymes in the biosynthesis of giant marine polyether toxins.</title>
        <authorList>
            <person name="Fallon T.R."/>
            <person name="Shende V.V."/>
            <person name="Wierzbicki I.H."/>
            <person name="Pendleton A.L."/>
            <person name="Watervoot N.F."/>
            <person name="Auber R.P."/>
            <person name="Gonzalez D.J."/>
            <person name="Wisecaver J.H."/>
            <person name="Moore B.S."/>
        </authorList>
    </citation>
    <scope>NUCLEOTIDE SEQUENCE [LARGE SCALE GENOMIC DNA]</scope>
    <source>
        <strain evidence="1 2">12B1</strain>
    </source>
</reference>
<keyword evidence="2" id="KW-1185">Reference proteome</keyword>
<proteinExistence type="predicted"/>
<dbReference type="AlphaFoldDB" id="A0AB34JJV6"/>
<dbReference type="EMBL" id="JBGBPQ010000006">
    <property type="protein sequence ID" value="KAL1522330.1"/>
    <property type="molecule type" value="Genomic_DNA"/>
</dbReference>
<sequence length="102" mass="10850">MSLADEDFLGEFGTEGGCCNTVVAPGPSCCGSDCYCIGQKCGGCTCYTHCVGRCPCDKNTLSGFNYWIEFTDKDTLVHYSCCCTEKRVGGAGTAPRANEMAR</sequence>
<organism evidence="1 2">
    <name type="scientific">Prymnesium parvum</name>
    <name type="common">Toxic golden alga</name>
    <dbReference type="NCBI Taxonomy" id="97485"/>
    <lineage>
        <taxon>Eukaryota</taxon>
        <taxon>Haptista</taxon>
        <taxon>Haptophyta</taxon>
        <taxon>Prymnesiophyceae</taxon>
        <taxon>Prymnesiales</taxon>
        <taxon>Prymnesiaceae</taxon>
        <taxon>Prymnesium</taxon>
    </lineage>
</organism>
<gene>
    <name evidence="1" type="ORF">AB1Y20_017322</name>
</gene>
<protein>
    <recommendedName>
        <fullName evidence="3">Phospholipid scramblase</fullName>
    </recommendedName>
</protein>